<proteinExistence type="predicted"/>
<dbReference type="InterPro" id="IPR007339">
    <property type="entry name" value="RclC-like"/>
</dbReference>
<keyword evidence="2" id="KW-1185">Reference proteome</keyword>
<evidence type="ECO:0000313" key="1">
    <source>
        <dbReference type="EMBL" id="GIF76503.1"/>
    </source>
</evidence>
<sequence>MDTPLRDAAVLGHVVMRYGLATIFLWVGGLKFLEYEVQNAEPLVRNSPLTKGLRRRLGARKLGRLVSVSQVTLGALIASRPFAPRLSALGSLGAAGMMVGTLSFLVTTPEAWHDGRVPQLSVLGEALLKDSVLLGAALLTAVEALEAGRR</sequence>
<name>A0ABQ4CZ16_9ACTN</name>
<evidence type="ECO:0000313" key="2">
    <source>
        <dbReference type="Proteomes" id="UP000604117"/>
    </source>
</evidence>
<organism evidence="1 2">
    <name type="scientific">Asanoa siamensis</name>
    <dbReference type="NCBI Taxonomy" id="926357"/>
    <lineage>
        <taxon>Bacteria</taxon>
        <taxon>Bacillati</taxon>
        <taxon>Actinomycetota</taxon>
        <taxon>Actinomycetes</taxon>
        <taxon>Micromonosporales</taxon>
        <taxon>Micromonosporaceae</taxon>
        <taxon>Asanoa</taxon>
    </lineage>
</organism>
<dbReference type="PANTHER" id="PTHR40106:SF1">
    <property type="entry name" value="INNER MEMBRANE PROTEIN RCLC"/>
    <property type="match status" value="1"/>
</dbReference>
<reference evidence="1 2" key="1">
    <citation type="submission" date="2021-01" db="EMBL/GenBank/DDBJ databases">
        <title>Whole genome shotgun sequence of Asanoa siamensis NBRC 107932.</title>
        <authorList>
            <person name="Komaki H."/>
            <person name="Tamura T."/>
        </authorList>
    </citation>
    <scope>NUCLEOTIDE SEQUENCE [LARGE SCALE GENOMIC DNA]</scope>
    <source>
        <strain evidence="1 2">NBRC 107932</strain>
    </source>
</reference>
<dbReference type="PIRSF" id="PIRSF028065">
    <property type="entry name" value="UCP028065"/>
    <property type="match status" value="1"/>
</dbReference>
<accession>A0ABQ4CZ16</accession>
<evidence type="ECO:0008006" key="3">
    <source>
        <dbReference type="Google" id="ProtNLM"/>
    </source>
</evidence>
<dbReference type="Proteomes" id="UP000604117">
    <property type="component" value="Unassembled WGS sequence"/>
</dbReference>
<dbReference type="PANTHER" id="PTHR40106">
    <property type="entry name" value="INNER MEMBRANE PROTEIN RCLC"/>
    <property type="match status" value="1"/>
</dbReference>
<comment type="caution">
    <text evidence="1">The sequence shown here is derived from an EMBL/GenBank/DDBJ whole genome shotgun (WGS) entry which is preliminary data.</text>
</comment>
<protein>
    <recommendedName>
        <fullName evidence="3">Membrane protein YkgB</fullName>
    </recommendedName>
</protein>
<dbReference type="Pfam" id="PF04224">
    <property type="entry name" value="DUF417"/>
    <property type="match status" value="2"/>
</dbReference>
<dbReference type="InterPro" id="IPR016865">
    <property type="entry name" value="RclC"/>
</dbReference>
<dbReference type="RefSeq" id="WP_203717376.1">
    <property type="nucleotide sequence ID" value="NZ_BONE01000063.1"/>
</dbReference>
<dbReference type="EMBL" id="BONE01000063">
    <property type="protein sequence ID" value="GIF76503.1"/>
    <property type="molecule type" value="Genomic_DNA"/>
</dbReference>
<gene>
    <name evidence="1" type="ORF">Asi02nite_60210</name>
</gene>